<accession>A0A2K9Z1Z5</accession>
<dbReference type="AlphaFoldDB" id="A0A2K9Z1Z5"/>
<dbReference type="Proteomes" id="UP000238523">
    <property type="component" value="Chromosome"/>
</dbReference>
<protein>
    <submittedName>
        <fullName evidence="1">Uncharacterized protein</fullName>
    </submittedName>
</protein>
<proteinExistence type="predicted"/>
<gene>
    <name evidence="1" type="ORF">CUJ84_Chr001901</name>
</gene>
<dbReference type="EMBL" id="CP025012">
    <property type="protein sequence ID" value="AUW42272.1"/>
    <property type="molecule type" value="Genomic_DNA"/>
</dbReference>
<name>A0A2K9Z1Z5_RHILE</name>
<sequence length="80" mass="9214">MFHPPIDPKEVRAIMIRSQIADAQTVLSDEEVSLCQRVFDHISSVRQITTDTEREDLARRVIHSYQHGVKDEGALMRLLI</sequence>
<evidence type="ECO:0000313" key="1">
    <source>
        <dbReference type="EMBL" id="AUW42272.1"/>
    </source>
</evidence>
<evidence type="ECO:0000313" key="2">
    <source>
        <dbReference type="Proteomes" id="UP000238523"/>
    </source>
</evidence>
<reference evidence="1 2" key="1">
    <citation type="submission" date="2017-11" db="EMBL/GenBank/DDBJ databases">
        <title>Complete genome of Rhizobium leguminosarum Norway, an ineffective micro-symbiont.</title>
        <authorList>
            <person name="Hoffrichter A."/>
            <person name="Liang J."/>
            <person name="Brachmann A."/>
            <person name="Marin M."/>
        </authorList>
    </citation>
    <scope>NUCLEOTIDE SEQUENCE [LARGE SCALE GENOMIC DNA]</scope>
    <source>
        <strain evidence="1 2">Norway</strain>
    </source>
</reference>
<organism evidence="1 2">
    <name type="scientific">Rhizobium leguminosarum</name>
    <dbReference type="NCBI Taxonomy" id="384"/>
    <lineage>
        <taxon>Bacteria</taxon>
        <taxon>Pseudomonadati</taxon>
        <taxon>Pseudomonadota</taxon>
        <taxon>Alphaproteobacteria</taxon>
        <taxon>Hyphomicrobiales</taxon>
        <taxon>Rhizobiaceae</taxon>
        <taxon>Rhizobium/Agrobacterium group</taxon>
        <taxon>Rhizobium</taxon>
    </lineage>
</organism>